<evidence type="ECO:0000313" key="2">
    <source>
        <dbReference type="Proteomes" id="UP000030512"/>
    </source>
</evidence>
<sequence length="118" mass="13500">MSHVLQFPLQNFDAYCNDIHKLNLNPGYLLYTNRHAGNDQPAARLIPPDQLEAALAHIDAPSDETFKQLVRVGALLDTEWDRNTDNWAIVSFEGWEVLHKAFCRLNLRVEKSMLELIG</sequence>
<accession>A0A140E592</accession>
<dbReference type="OrthoDB" id="5568671at2"/>
<dbReference type="Proteomes" id="UP000030512">
    <property type="component" value="Chromosome"/>
</dbReference>
<dbReference type="RefSeq" id="WP_036272355.1">
    <property type="nucleotide sequence ID" value="NZ_CP014476.1"/>
</dbReference>
<protein>
    <submittedName>
        <fullName evidence="1">Uncharacterized protein</fullName>
    </submittedName>
</protein>
<gene>
    <name evidence="1" type="ORF">JT25_003535</name>
</gene>
<name>A0A140E592_9GAMM</name>
<organism evidence="1 2">
    <name type="scientific">Methylomonas denitrificans</name>
    <dbReference type="NCBI Taxonomy" id="1538553"/>
    <lineage>
        <taxon>Bacteria</taxon>
        <taxon>Pseudomonadati</taxon>
        <taxon>Pseudomonadota</taxon>
        <taxon>Gammaproteobacteria</taxon>
        <taxon>Methylococcales</taxon>
        <taxon>Methylococcaceae</taxon>
        <taxon>Methylomonas</taxon>
    </lineage>
</organism>
<evidence type="ECO:0000313" key="1">
    <source>
        <dbReference type="EMBL" id="AMK75566.1"/>
    </source>
</evidence>
<dbReference type="STRING" id="1538553.JT25_003535"/>
<dbReference type="KEGG" id="mdn:JT25_003535"/>
<dbReference type="EMBL" id="CP014476">
    <property type="protein sequence ID" value="AMK75566.1"/>
    <property type="molecule type" value="Genomic_DNA"/>
</dbReference>
<dbReference type="AlphaFoldDB" id="A0A140E592"/>
<reference evidence="1 2" key="1">
    <citation type="journal article" date="2015" name="Environ. Microbiol.">
        <title>Methane oxidation coupled to nitrate reduction under hypoxia by the Gammaproteobacterium Methylomonas denitrificans, sp. nov. type strain FJG1.</title>
        <authorList>
            <person name="Kits K.D."/>
            <person name="Klotz M.G."/>
            <person name="Stein L.Y."/>
        </authorList>
    </citation>
    <scope>NUCLEOTIDE SEQUENCE [LARGE SCALE GENOMIC DNA]</scope>
    <source>
        <strain evidence="1 2">FJG1</strain>
    </source>
</reference>
<keyword evidence="2" id="KW-1185">Reference proteome</keyword>
<proteinExistence type="predicted"/>